<dbReference type="GO" id="GO:0006338">
    <property type="term" value="P:chromatin remodeling"/>
    <property type="evidence" value="ECO:0007669"/>
    <property type="project" value="TreeGrafter"/>
</dbReference>
<feature type="compositionally biased region" description="Basic and acidic residues" evidence="3">
    <location>
        <begin position="119"/>
        <end position="128"/>
    </location>
</feature>
<dbReference type="Gene3D" id="1.20.920.10">
    <property type="entry name" value="Bromodomain-like"/>
    <property type="match status" value="1"/>
</dbReference>
<dbReference type="GO" id="GO:0000785">
    <property type="term" value="C:chromatin"/>
    <property type="evidence" value="ECO:0007669"/>
    <property type="project" value="TreeGrafter"/>
</dbReference>
<evidence type="ECO:0000313" key="5">
    <source>
        <dbReference type="EMBL" id="KEQ96669.1"/>
    </source>
</evidence>
<accession>A0A074YKW1</accession>
<dbReference type="InterPro" id="IPR001487">
    <property type="entry name" value="Bromodomain"/>
</dbReference>
<feature type="compositionally biased region" description="Polar residues" evidence="3">
    <location>
        <begin position="194"/>
        <end position="222"/>
    </location>
</feature>
<dbReference type="InterPro" id="IPR018359">
    <property type="entry name" value="Bromodomain_CS"/>
</dbReference>
<dbReference type="PROSITE" id="PS50014">
    <property type="entry name" value="BROMODOMAIN_2"/>
    <property type="match status" value="1"/>
</dbReference>
<dbReference type="InterPro" id="IPR050935">
    <property type="entry name" value="Bromo_chromatin_reader"/>
</dbReference>
<reference evidence="5 6" key="1">
    <citation type="journal article" date="2014" name="BMC Genomics">
        <title>Genome sequencing of four Aureobasidium pullulans varieties: biotechnological potential, stress tolerance, and description of new species.</title>
        <authorList>
            <person name="Gostin Ar C."/>
            <person name="Ohm R.A."/>
            <person name="Kogej T."/>
            <person name="Sonjak S."/>
            <person name="Turk M."/>
            <person name="Zajc J."/>
            <person name="Zalar P."/>
            <person name="Grube M."/>
            <person name="Sun H."/>
            <person name="Han J."/>
            <person name="Sharma A."/>
            <person name="Chiniquy J."/>
            <person name="Ngan C.Y."/>
            <person name="Lipzen A."/>
            <person name="Barry K."/>
            <person name="Grigoriev I.V."/>
            <person name="Gunde-Cimerman N."/>
        </authorList>
    </citation>
    <scope>NUCLEOTIDE SEQUENCE [LARGE SCALE GENOMIC DNA]</scope>
    <source>
        <strain evidence="5 6">EXF-2481</strain>
    </source>
</reference>
<keyword evidence="6" id="KW-1185">Reference proteome</keyword>
<feature type="region of interest" description="Disordered" evidence="3">
    <location>
        <begin position="119"/>
        <end position="229"/>
    </location>
</feature>
<evidence type="ECO:0000256" key="1">
    <source>
        <dbReference type="ARBA" id="ARBA00023117"/>
    </source>
</evidence>
<dbReference type="SMART" id="SM00297">
    <property type="entry name" value="BROMO"/>
    <property type="match status" value="1"/>
</dbReference>
<proteinExistence type="predicted"/>
<keyword evidence="1 2" id="KW-0103">Bromodomain</keyword>
<dbReference type="PROSITE" id="PS00633">
    <property type="entry name" value="BROMODOMAIN_1"/>
    <property type="match status" value="1"/>
</dbReference>
<evidence type="ECO:0000313" key="6">
    <source>
        <dbReference type="Proteomes" id="UP000030641"/>
    </source>
</evidence>
<gene>
    <name evidence="5" type="ORF">AUEXF2481DRAFT_38930</name>
</gene>
<organism evidence="5 6">
    <name type="scientific">Aureobasidium subglaciale (strain EXF-2481)</name>
    <name type="common">Aureobasidium pullulans var. subglaciale</name>
    <dbReference type="NCBI Taxonomy" id="1043005"/>
    <lineage>
        <taxon>Eukaryota</taxon>
        <taxon>Fungi</taxon>
        <taxon>Dikarya</taxon>
        <taxon>Ascomycota</taxon>
        <taxon>Pezizomycotina</taxon>
        <taxon>Dothideomycetes</taxon>
        <taxon>Dothideomycetidae</taxon>
        <taxon>Dothideales</taxon>
        <taxon>Saccotheciaceae</taxon>
        <taxon>Aureobasidium</taxon>
    </lineage>
</organism>
<dbReference type="PANTHER" id="PTHR22880:SF225">
    <property type="entry name" value="BROMODOMAIN-CONTAINING PROTEIN BET-1-RELATED"/>
    <property type="match status" value="1"/>
</dbReference>
<name>A0A074YKW1_AURSE</name>
<dbReference type="InParanoid" id="A0A074YKW1"/>
<dbReference type="STRING" id="1043005.A0A074YKW1"/>
<dbReference type="EMBL" id="KL584756">
    <property type="protein sequence ID" value="KEQ96669.1"/>
    <property type="molecule type" value="Genomic_DNA"/>
</dbReference>
<dbReference type="SUPFAM" id="SSF47370">
    <property type="entry name" value="Bromodomain"/>
    <property type="match status" value="1"/>
</dbReference>
<dbReference type="GO" id="GO:0006355">
    <property type="term" value="P:regulation of DNA-templated transcription"/>
    <property type="evidence" value="ECO:0007669"/>
    <property type="project" value="TreeGrafter"/>
</dbReference>
<sequence length="348" mass="39836">MEQIDQLFCQYVLDEFRRHKHRKYVVSFKGPVDATKVPTYRNVIQAPIDIATITSKLQNDGYDSAVAFKRDFDLMFDNCDVFNAGHPPSAVYEQGKQFREQFESVWQEQGVWIKKHHPESFEERHRMSSESNTMQEPPAKKQRLYNTRHSSNASSSLSTPAMPRTDTLVTSTSRIEQDATLNEAVFNDPPAAEINTTQVSRSSATRSENDPASNQATISETPTLGEPPQAQLNTAWETFREQLRALVRVEAQALLDDTAIKLPSEPNFIAKTMWAAMDAEEEEEGKASFRKWIEQAVNELAKVPVREVGDAVRIETRRALLVITEHHYDYFIQKLDRQLAEVRARFEE</sequence>
<dbReference type="RefSeq" id="XP_013345002.1">
    <property type="nucleotide sequence ID" value="XM_013489548.1"/>
</dbReference>
<dbReference type="GeneID" id="25366241"/>
<dbReference type="Pfam" id="PF00439">
    <property type="entry name" value="Bromodomain"/>
    <property type="match status" value="1"/>
</dbReference>
<dbReference type="GO" id="GO:0005634">
    <property type="term" value="C:nucleus"/>
    <property type="evidence" value="ECO:0007669"/>
    <property type="project" value="TreeGrafter"/>
</dbReference>
<dbReference type="PRINTS" id="PR00503">
    <property type="entry name" value="BROMODOMAIN"/>
</dbReference>
<dbReference type="InterPro" id="IPR036427">
    <property type="entry name" value="Bromodomain-like_sf"/>
</dbReference>
<evidence type="ECO:0000259" key="4">
    <source>
        <dbReference type="PROSITE" id="PS50014"/>
    </source>
</evidence>
<dbReference type="Proteomes" id="UP000030641">
    <property type="component" value="Unassembled WGS sequence"/>
</dbReference>
<feature type="domain" description="Bromo" evidence="4">
    <location>
        <begin position="20"/>
        <end position="90"/>
    </location>
</feature>
<dbReference type="AlphaFoldDB" id="A0A074YKW1"/>
<evidence type="ECO:0000256" key="2">
    <source>
        <dbReference type="PROSITE-ProRule" id="PRU00035"/>
    </source>
</evidence>
<dbReference type="PANTHER" id="PTHR22880">
    <property type="entry name" value="FALZ-RELATED BROMODOMAIN-CONTAINING PROTEINS"/>
    <property type="match status" value="1"/>
</dbReference>
<protein>
    <recommendedName>
        <fullName evidence="4">Bromo domain-containing protein</fullName>
    </recommendedName>
</protein>
<evidence type="ECO:0000256" key="3">
    <source>
        <dbReference type="SAM" id="MobiDB-lite"/>
    </source>
</evidence>
<dbReference type="HOGENOM" id="CLU_796890_0_0_1"/>
<dbReference type="OrthoDB" id="784962at2759"/>